<evidence type="ECO:0000256" key="1">
    <source>
        <dbReference type="SAM" id="MobiDB-lite"/>
    </source>
</evidence>
<name>A0ABS1FBN8_9PROT</name>
<dbReference type="Pfam" id="PF02120">
    <property type="entry name" value="Flg_hook"/>
    <property type="match status" value="1"/>
</dbReference>
<dbReference type="InterPro" id="IPR038610">
    <property type="entry name" value="FliK-like_C_sf"/>
</dbReference>
<feature type="compositionally biased region" description="Basic and acidic residues" evidence="1">
    <location>
        <begin position="46"/>
        <end position="63"/>
    </location>
</feature>
<dbReference type="EMBL" id="JAENHM010000070">
    <property type="protein sequence ID" value="MBK1840845.1"/>
    <property type="molecule type" value="Genomic_DNA"/>
</dbReference>
<feature type="region of interest" description="Disordered" evidence="1">
    <location>
        <begin position="420"/>
        <end position="446"/>
    </location>
</feature>
<feature type="compositionally biased region" description="Basic and acidic residues" evidence="1">
    <location>
        <begin position="225"/>
        <end position="236"/>
    </location>
</feature>
<protein>
    <submittedName>
        <fullName evidence="3">Flagellar hook-length control protein FliK</fullName>
    </submittedName>
</protein>
<feature type="domain" description="Flagellar hook-length control protein-like C-terminal" evidence="2">
    <location>
        <begin position="349"/>
        <end position="422"/>
    </location>
</feature>
<feature type="compositionally biased region" description="Low complexity" evidence="1">
    <location>
        <begin position="136"/>
        <end position="152"/>
    </location>
</feature>
<sequence length="466" mass="46564">MTSMPDAVAAPSRPPQTQRGGSSGDDAHDEDFASLVEDAAEEEPDEAARPDRLRKRWDPKPDDPVAAQGAIVQAVVQAVAQAGGTDAPLMPWMAGTTPPPAATRTVSPAMVSASVGSATTEGAAAPEAGQPGGKMPAGQAAATAPATAPQSKTETKTKTETETSVPNGPMMQAEQAQAAPGDAAAQGGAEQAAEVPVTLQAVQTALPAATSATPGATVETPPSPDGRESRRDEGTDPRIAIRGTRGTGRQGAAAGKAEQPATASATPHHGQSSPDAAPAPAGRDAALPFVAPPATGGEAAATGFEAVPTLPAQAATHYAAAAASGRAATAHSPAMAQLAAPLVRVAESGGGEFHIDLAPAELGRIRVVAEVSDGKVSLTVQAEQADTLALLRRDLTQLERALGDAGLSLDSSSLQFSLQGDGQSRGFAAPDRGGNSGGWRVPAEAVPEPVADRPLRPIDGLVDVTV</sequence>
<proteinExistence type="predicted"/>
<keyword evidence="3" id="KW-0282">Flagellum</keyword>
<keyword evidence="4" id="KW-1185">Reference proteome</keyword>
<feature type="region of interest" description="Disordered" evidence="1">
    <location>
        <begin position="1"/>
        <end position="69"/>
    </location>
</feature>
<keyword evidence="3" id="KW-0969">Cilium</keyword>
<feature type="region of interest" description="Disordered" evidence="1">
    <location>
        <begin position="117"/>
        <end position="294"/>
    </location>
</feature>
<dbReference type="CDD" id="cd17470">
    <property type="entry name" value="T3SS_Flik_C"/>
    <property type="match status" value="1"/>
</dbReference>
<evidence type="ECO:0000313" key="3">
    <source>
        <dbReference type="EMBL" id="MBK1840845.1"/>
    </source>
</evidence>
<keyword evidence="3" id="KW-0966">Cell projection</keyword>
<evidence type="ECO:0000313" key="4">
    <source>
        <dbReference type="Proteomes" id="UP000652760"/>
    </source>
</evidence>
<feature type="compositionally biased region" description="Low complexity" evidence="1">
    <location>
        <begin position="172"/>
        <end position="194"/>
    </location>
</feature>
<dbReference type="InterPro" id="IPR021136">
    <property type="entry name" value="Flagellar_hook_control-like_C"/>
</dbReference>
<accession>A0ABS1FBN8</accession>
<dbReference type="Proteomes" id="UP000652760">
    <property type="component" value="Unassembled WGS sequence"/>
</dbReference>
<feature type="compositionally biased region" description="Polar residues" evidence="1">
    <location>
        <begin position="261"/>
        <end position="273"/>
    </location>
</feature>
<evidence type="ECO:0000259" key="2">
    <source>
        <dbReference type="Pfam" id="PF02120"/>
    </source>
</evidence>
<dbReference type="Gene3D" id="3.30.750.140">
    <property type="match status" value="1"/>
</dbReference>
<gene>
    <name evidence="3" type="ORF">JHL17_25905</name>
</gene>
<feature type="compositionally biased region" description="Low complexity" evidence="1">
    <location>
        <begin position="117"/>
        <end position="129"/>
    </location>
</feature>
<organism evidence="3 4">
    <name type="scientific">Azospirillum endophyticum</name>
    <dbReference type="NCBI Taxonomy" id="2800326"/>
    <lineage>
        <taxon>Bacteria</taxon>
        <taxon>Pseudomonadati</taxon>
        <taxon>Pseudomonadota</taxon>
        <taxon>Alphaproteobacteria</taxon>
        <taxon>Rhodospirillales</taxon>
        <taxon>Azospirillaceae</taxon>
        <taxon>Azospirillum</taxon>
    </lineage>
</organism>
<feature type="compositionally biased region" description="Low complexity" evidence="1">
    <location>
        <begin position="274"/>
        <end position="294"/>
    </location>
</feature>
<reference evidence="4" key="1">
    <citation type="submission" date="2021-01" db="EMBL/GenBank/DDBJ databases">
        <title>Genome public.</title>
        <authorList>
            <person name="Liu C."/>
            <person name="Sun Q."/>
        </authorList>
    </citation>
    <scope>NUCLEOTIDE SEQUENCE [LARGE SCALE GENOMIC DNA]</scope>
    <source>
        <strain evidence="4">YIM B02556</strain>
    </source>
</reference>
<dbReference type="RefSeq" id="WP_200197575.1">
    <property type="nucleotide sequence ID" value="NZ_JAENHM010000070.1"/>
</dbReference>
<comment type="caution">
    <text evidence="3">The sequence shown here is derived from an EMBL/GenBank/DDBJ whole genome shotgun (WGS) entry which is preliminary data.</text>
</comment>